<dbReference type="AlphaFoldDB" id="A0A235EGG9"/>
<dbReference type="Pfam" id="PF01223">
    <property type="entry name" value="Endonuclease_NS"/>
    <property type="match status" value="1"/>
</dbReference>
<organism evidence="2 3">
    <name type="scientific">Acidovorax kalamii</name>
    <dbReference type="NCBI Taxonomy" id="2004485"/>
    <lineage>
        <taxon>Bacteria</taxon>
        <taxon>Pseudomonadati</taxon>
        <taxon>Pseudomonadota</taxon>
        <taxon>Betaproteobacteria</taxon>
        <taxon>Burkholderiales</taxon>
        <taxon>Comamonadaceae</taxon>
        <taxon>Acidovorax</taxon>
    </lineage>
</organism>
<dbReference type="Proteomes" id="UP000215441">
    <property type="component" value="Unassembled WGS sequence"/>
</dbReference>
<evidence type="ECO:0000259" key="1">
    <source>
        <dbReference type="Pfam" id="PF01223"/>
    </source>
</evidence>
<proteinExistence type="predicted"/>
<gene>
    <name evidence="2" type="ORF">CBY09_21590</name>
</gene>
<dbReference type="EMBL" id="NOIG01000013">
    <property type="protein sequence ID" value="OYD48136.1"/>
    <property type="molecule type" value="Genomic_DNA"/>
</dbReference>
<dbReference type="InterPro" id="IPR044929">
    <property type="entry name" value="DNA/RNA_non-sp_Endonuclease_sf"/>
</dbReference>
<evidence type="ECO:0000313" key="3">
    <source>
        <dbReference type="Proteomes" id="UP000215441"/>
    </source>
</evidence>
<reference evidence="2 3" key="1">
    <citation type="submission" date="2017-07" db="EMBL/GenBank/DDBJ databases">
        <title>Acidovorax KNDSW TSA 6 genome sequence and assembly.</title>
        <authorList>
            <person name="Mayilraj S."/>
        </authorList>
    </citation>
    <scope>NUCLEOTIDE SEQUENCE [LARGE SCALE GENOMIC DNA]</scope>
    <source>
        <strain evidence="2 3">KNDSW-TSA6</strain>
    </source>
</reference>
<feature type="domain" description="DNA/RNA non-specific endonuclease/pyrophosphatase/phosphodiesterase" evidence="1">
    <location>
        <begin position="6"/>
        <end position="46"/>
    </location>
</feature>
<dbReference type="InterPro" id="IPR044925">
    <property type="entry name" value="His-Me_finger_sf"/>
</dbReference>
<accession>A0A235EGG9</accession>
<evidence type="ECO:0000313" key="2">
    <source>
        <dbReference type="EMBL" id="OYD48136.1"/>
    </source>
</evidence>
<name>A0A235EGG9_9BURK</name>
<keyword evidence="3" id="KW-1185">Reference proteome</keyword>
<dbReference type="SUPFAM" id="SSF54060">
    <property type="entry name" value="His-Me finger endonucleases"/>
    <property type="match status" value="1"/>
</dbReference>
<dbReference type="GO" id="GO:0016787">
    <property type="term" value="F:hydrolase activity"/>
    <property type="evidence" value="ECO:0007669"/>
    <property type="project" value="InterPro"/>
</dbReference>
<dbReference type="GO" id="GO:0003676">
    <property type="term" value="F:nucleic acid binding"/>
    <property type="evidence" value="ECO:0007669"/>
    <property type="project" value="InterPro"/>
</dbReference>
<comment type="caution">
    <text evidence="2">The sequence shown here is derived from an EMBL/GenBank/DDBJ whole genome shotgun (WGS) entry which is preliminary data.</text>
</comment>
<dbReference type="GO" id="GO:0046872">
    <property type="term" value="F:metal ion binding"/>
    <property type="evidence" value="ECO:0007669"/>
    <property type="project" value="InterPro"/>
</dbReference>
<dbReference type="Gene3D" id="3.40.570.10">
    <property type="entry name" value="Extracellular Endonuclease, subunit A"/>
    <property type="match status" value="1"/>
</dbReference>
<dbReference type="InterPro" id="IPR001604">
    <property type="entry name" value="Endo_G_ENPP1-like_dom"/>
</dbReference>
<protein>
    <recommendedName>
        <fullName evidence="1">DNA/RNA non-specific endonuclease/pyrophosphatase/phosphodiesterase domain-containing protein</fullName>
    </recommendedName>
</protein>
<sequence length="120" mass="13405">MEINDQHNGGAWNKIEQDTRHYVKRAKGDVFVITGPVFTDGRADVTESDTKAAYASSGYLAHRTDVEALWRHSVGGKDIDPDLLKPLRVEDLAGNVVVAEHNRQFQPARQRTACRKHANP</sequence>